<dbReference type="AlphaFoldDB" id="A0A9J6B3K8"/>
<accession>A0A9J6B3K8</accession>
<keyword evidence="2" id="KW-1185">Reference proteome</keyword>
<gene>
    <name evidence="1" type="ORF">H5410_002945</name>
</gene>
<name>A0A9J6B3K8_SOLCO</name>
<dbReference type="EMBL" id="JACXVP010000001">
    <property type="protein sequence ID" value="KAG5631228.1"/>
    <property type="molecule type" value="Genomic_DNA"/>
</dbReference>
<reference evidence="1 2" key="1">
    <citation type="submission" date="2020-09" db="EMBL/GenBank/DDBJ databases">
        <title>De no assembly of potato wild relative species, Solanum commersonii.</title>
        <authorList>
            <person name="Cho K."/>
        </authorList>
    </citation>
    <scope>NUCLEOTIDE SEQUENCE [LARGE SCALE GENOMIC DNA]</scope>
    <source>
        <strain evidence="1">LZ3.2</strain>
        <tissue evidence="1">Leaf</tissue>
    </source>
</reference>
<comment type="caution">
    <text evidence="1">The sequence shown here is derived from an EMBL/GenBank/DDBJ whole genome shotgun (WGS) entry which is preliminary data.</text>
</comment>
<protein>
    <submittedName>
        <fullName evidence="1">Uncharacterized protein</fullName>
    </submittedName>
</protein>
<evidence type="ECO:0000313" key="2">
    <source>
        <dbReference type="Proteomes" id="UP000824120"/>
    </source>
</evidence>
<proteinExistence type="predicted"/>
<evidence type="ECO:0000313" key="1">
    <source>
        <dbReference type="EMBL" id="KAG5631228.1"/>
    </source>
</evidence>
<dbReference type="Proteomes" id="UP000824120">
    <property type="component" value="Chromosome 1"/>
</dbReference>
<sequence length="208" mass="23942">MGVCENYNSQRIFIVFKNLCYSESFDVASSSSCSILQYRRVLDLGRHSTASQNCSATQRLLLFTTNLILSFKTQHTRTKGKDKTFWVSRTVLHKTQSLMHTTRLNLLMKRSNVHSKIQVVTHQYQRISYSQYLLQMQVQAQPRCLNALTLGMIPYSHNGSSFKASESDATLTLTKKNTMHNFTHRFARIFQSTFVSAHSRSKRSFQGL</sequence>
<organism evidence="1 2">
    <name type="scientific">Solanum commersonii</name>
    <name type="common">Commerson's wild potato</name>
    <name type="synonym">Commerson's nightshade</name>
    <dbReference type="NCBI Taxonomy" id="4109"/>
    <lineage>
        <taxon>Eukaryota</taxon>
        <taxon>Viridiplantae</taxon>
        <taxon>Streptophyta</taxon>
        <taxon>Embryophyta</taxon>
        <taxon>Tracheophyta</taxon>
        <taxon>Spermatophyta</taxon>
        <taxon>Magnoliopsida</taxon>
        <taxon>eudicotyledons</taxon>
        <taxon>Gunneridae</taxon>
        <taxon>Pentapetalae</taxon>
        <taxon>asterids</taxon>
        <taxon>lamiids</taxon>
        <taxon>Solanales</taxon>
        <taxon>Solanaceae</taxon>
        <taxon>Solanoideae</taxon>
        <taxon>Solaneae</taxon>
        <taxon>Solanum</taxon>
    </lineage>
</organism>